<reference evidence="1 2" key="1">
    <citation type="journal article" date="2014" name="Genome Announc.">
        <title>Draft Genome Sequences of Marine Flavobacterium Nonlabens Strains NR17, NR24, NR27, NR32, NR33, and Ara13.</title>
        <authorList>
            <person name="Nakanishi M."/>
            <person name="Meirelles P."/>
            <person name="Suzuki R."/>
            <person name="Takatani N."/>
            <person name="Mino S."/>
            <person name="Suda W."/>
            <person name="Oshima K."/>
            <person name="Hattori M."/>
            <person name="Ohkuma M."/>
            <person name="Hosokawa M."/>
            <person name="Miyashita K."/>
            <person name="Thompson F.L."/>
            <person name="Niwa A."/>
            <person name="Sawabe T."/>
            <person name="Sawabe T."/>
        </authorList>
    </citation>
    <scope>NUCLEOTIDE SEQUENCE [LARGE SCALE GENOMIC DNA]</scope>
    <source>
        <strain evidence="2">JCM19296</strain>
    </source>
</reference>
<dbReference type="EMBL" id="BBLG01000002">
    <property type="protein sequence ID" value="GAK75596.1"/>
    <property type="molecule type" value="Genomic_DNA"/>
</dbReference>
<proteinExistence type="predicted"/>
<comment type="caution">
    <text evidence="1">The sequence shown here is derived from an EMBL/GenBank/DDBJ whole genome shotgun (WGS) entry which is preliminary data.</text>
</comment>
<sequence length="352" mass="41193">MKLTQHTPTITYQVLTDYTEISKESPLISILKVCKEIGVFNVSELQDFLKPLNNNAVSNLLFRLESLDYLKSIEKEADDWIFSNNETSYELTQMGLNVCLEGKIEEEKRGIIALTIAYPKNADPIIVKLEPLSKDEFQDQENTKSNAKREFNNFINESQHLKNGTFKLKHIENTYALDEEKEQDYTFNFSEESYTSQLLDFSKTVKISKSKVIAELLINKYQSAYDEEQQLIRMPFNHTDLSLKRNISIDNPQYDGLYFNKIELEKLVQISPLDDLEAEKWFTALVVSRIQNYFFSDEEFNMYTEQIAEEFVEYKQGLTNSISRSQLIYKLNEKPADFYIKAKLDTINYLNY</sequence>
<evidence type="ECO:0000313" key="1">
    <source>
        <dbReference type="EMBL" id="GAK75596.1"/>
    </source>
</evidence>
<accession>A0A081D9K0</accession>
<evidence type="ECO:0000313" key="2">
    <source>
        <dbReference type="Proteomes" id="UP000028980"/>
    </source>
</evidence>
<organism evidence="1 2">
    <name type="scientific">Nonlabens ulvanivorans</name>
    <name type="common">Persicivirga ulvanivorans</name>
    <dbReference type="NCBI Taxonomy" id="906888"/>
    <lineage>
        <taxon>Bacteria</taxon>
        <taxon>Pseudomonadati</taxon>
        <taxon>Bacteroidota</taxon>
        <taxon>Flavobacteriia</taxon>
        <taxon>Flavobacteriales</taxon>
        <taxon>Flavobacteriaceae</taxon>
        <taxon>Nonlabens</taxon>
    </lineage>
</organism>
<dbReference type="Proteomes" id="UP000028980">
    <property type="component" value="Unassembled WGS sequence"/>
</dbReference>
<gene>
    <name evidence="1" type="ORF">JCM19296_1188</name>
</gene>
<name>A0A081D9K0_NONUL</name>
<dbReference type="AlphaFoldDB" id="A0A081D9K0"/>
<protein>
    <submittedName>
        <fullName evidence="1">Uncharacterized protein</fullName>
    </submittedName>
</protein>